<keyword evidence="2" id="KW-0812">Transmembrane</keyword>
<organism evidence="9 10">
    <name type="scientific">Hippocampus comes</name>
    <name type="common">Tiger tail seahorse</name>
    <dbReference type="NCBI Taxonomy" id="109280"/>
    <lineage>
        <taxon>Eukaryota</taxon>
        <taxon>Metazoa</taxon>
        <taxon>Chordata</taxon>
        <taxon>Craniata</taxon>
        <taxon>Vertebrata</taxon>
        <taxon>Euteleostomi</taxon>
        <taxon>Actinopterygii</taxon>
        <taxon>Neopterygii</taxon>
        <taxon>Teleostei</taxon>
        <taxon>Neoteleostei</taxon>
        <taxon>Acanthomorphata</taxon>
        <taxon>Syngnathiaria</taxon>
        <taxon>Syngnathiformes</taxon>
        <taxon>Syngnathoidei</taxon>
        <taxon>Syngnathidae</taxon>
        <taxon>Hippocampus</taxon>
    </lineage>
</organism>
<evidence type="ECO:0000313" key="10">
    <source>
        <dbReference type="Proteomes" id="UP000264820"/>
    </source>
</evidence>
<reference evidence="9" key="2">
    <citation type="submission" date="2025-09" db="UniProtKB">
        <authorList>
            <consortium name="Ensembl"/>
        </authorList>
    </citation>
    <scope>IDENTIFICATION</scope>
</reference>
<evidence type="ECO:0000256" key="1">
    <source>
        <dbReference type="ARBA" id="ARBA00004479"/>
    </source>
</evidence>
<evidence type="ECO:0000256" key="6">
    <source>
        <dbReference type="ARBA" id="ARBA00023136"/>
    </source>
</evidence>
<dbReference type="InterPro" id="IPR051505">
    <property type="entry name" value="C-type_lectin_domain"/>
</dbReference>
<keyword evidence="10" id="KW-1185">Reference proteome</keyword>
<dbReference type="SMART" id="SM00034">
    <property type="entry name" value="CLECT"/>
    <property type="match status" value="1"/>
</dbReference>
<dbReference type="Ensembl" id="ENSHCOT00000003022.1">
    <property type="protein sequence ID" value="ENSHCOP00000006827.1"/>
    <property type="gene ID" value="ENSHCOG00000008678.1"/>
</dbReference>
<dbReference type="GO" id="GO:0008045">
    <property type="term" value="P:motor neuron axon guidance"/>
    <property type="evidence" value="ECO:0007669"/>
    <property type="project" value="Ensembl"/>
</dbReference>
<dbReference type="GO" id="GO:0016020">
    <property type="term" value="C:membrane"/>
    <property type="evidence" value="ECO:0007669"/>
    <property type="project" value="UniProtKB-SubCell"/>
</dbReference>
<evidence type="ECO:0000256" key="2">
    <source>
        <dbReference type="ARBA" id="ARBA00022692"/>
    </source>
</evidence>
<dbReference type="Gene3D" id="3.10.100.10">
    <property type="entry name" value="Mannose-Binding Protein A, subunit A"/>
    <property type="match status" value="2"/>
</dbReference>
<keyword evidence="3" id="KW-0732">Signal</keyword>
<evidence type="ECO:0000313" key="9">
    <source>
        <dbReference type="Ensembl" id="ENSHCOP00000006827.1"/>
    </source>
</evidence>
<keyword evidence="6" id="KW-0472">Membrane</keyword>
<dbReference type="GO" id="GO:0050772">
    <property type="term" value="P:positive regulation of axonogenesis"/>
    <property type="evidence" value="ECO:0007669"/>
    <property type="project" value="Ensembl"/>
</dbReference>
<dbReference type="GeneTree" id="ENSGT00390000001844"/>
<evidence type="ECO:0000256" key="3">
    <source>
        <dbReference type="ARBA" id="ARBA00022729"/>
    </source>
</evidence>
<dbReference type="PROSITE" id="PS50041">
    <property type="entry name" value="C_TYPE_LECTIN_2"/>
    <property type="match status" value="1"/>
</dbReference>
<protein>
    <submittedName>
        <fullName evidence="9">Chondrolectin</fullName>
    </submittedName>
</protein>
<feature type="compositionally biased region" description="Low complexity" evidence="7">
    <location>
        <begin position="127"/>
        <end position="158"/>
    </location>
</feature>
<proteinExistence type="predicted"/>
<feature type="compositionally biased region" description="Basic and acidic residues" evidence="7">
    <location>
        <begin position="175"/>
        <end position="187"/>
    </location>
</feature>
<dbReference type="SUPFAM" id="SSF56436">
    <property type="entry name" value="C-type lectin-like"/>
    <property type="match status" value="2"/>
</dbReference>
<dbReference type="PANTHER" id="PTHR14789:SF1">
    <property type="entry name" value="CHONDROLECTIN"/>
    <property type="match status" value="1"/>
</dbReference>
<keyword evidence="5" id="KW-1133">Transmembrane helix</keyword>
<comment type="subcellular location">
    <subcellularLocation>
        <location evidence="1">Membrane</location>
        <topology evidence="1">Single-pass type I membrane protein</topology>
    </subcellularLocation>
</comment>
<keyword evidence="4" id="KW-0430">Lectin</keyword>
<dbReference type="AlphaFoldDB" id="A0A3Q2XRH6"/>
<dbReference type="InterPro" id="IPR016186">
    <property type="entry name" value="C-type_lectin-like/link_sf"/>
</dbReference>
<dbReference type="InterPro" id="IPR016187">
    <property type="entry name" value="CTDL_fold"/>
</dbReference>
<feature type="region of interest" description="Disordered" evidence="7">
    <location>
        <begin position="126"/>
        <end position="196"/>
    </location>
</feature>
<dbReference type="GO" id="GO:0005737">
    <property type="term" value="C:cytoplasm"/>
    <property type="evidence" value="ECO:0007669"/>
    <property type="project" value="TreeGrafter"/>
</dbReference>
<dbReference type="GO" id="GO:0030246">
    <property type="term" value="F:carbohydrate binding"/>
    <property type="evidence" value="ECO:0007669"/>
    <property type="project" value="UniProtKB-KW"/>
</dbReference>
<evidence type="ECO:0000259" key="8">
    <source>
        <dbReference type="PROSITE" id="PS50041"/>
    </source>
</evidence>
<feature type="compositionally biased region" description="Low complexity" evidence="7">
    <location>
        <begin position="266"/>
        <end position="276"/>
    </location>
</feature>
<reference evidence="9" key="1">
    <citation type="submission" date="2025-08" db="UniProtKB">
        <authorList>
            <consortium name="Ensembl"/>
        </authorList>
    </citation>
    <scope>IDENTIFICATION</scope>
</reference>
<feature type="region of interest" description="Disordered" evidence="7">
    <location>
        <begin position="258"/>
        <end position="278"/>
    </location>
</feature>
<accession>A0A3Q2XRH6</accession>
<name>A0A3Q2XRH6_HIPCM</name>
<evidence type="ECO:0000256" key="5">
    <source>
        <dbReference type="ARBA" id="ARBA00022989"/>
    </source>
</evidence>
<sequence>MQGVFGHFDSRPQLGCQLIYIWVNASCAAILPAGAALTLGEADASHINGQRLCLGGARPACYKMAYFHHVSSRVDFWEAELACRVDGGHLVSIRTPQEQKHIQTLLEVAAAAALLTSFAISDLTFGRRSPTSSSSPSSSRSALSPTSSSPSVSRSSPSSHHHRRHRLRHRPHPSRRADDDDDERHPSDGVAPCPQRYRWTDGSAAAFREWHSDEPSCGAESCVVMYHQPGVGGAYLYQWNDDRCSMKHNFICKYQPERHPEEERGTTAAGRGAETTPDGNHVTLTGTSGTPAHTLVAAQRLGPMRFQY</sequence>
<dbReference type="PANTHER" id="PTHR14789">
    <property type="entry name" value="CHONDROLECTIN VARIANT CHODLFDELTAE"/>
    <property type="match status" value="1"/>
</dbReference>
<evidence type="ECO:0000256" key="4">
    <source>
        <dbReference type="ARBA" id="ARBA00022734"/>
    </source>
</evidence>
<feature type="compositionally biased region" description="Basic residues" evidence="7">
    <location>
        <begin position="159"/>
        <end position="174"/>
    </location>
</feature>
<dbReference type="Proteomes" id="UP000264820">
    <property type="component" value="Unplaced"/>
</dbReference>
<feature type="domain" description="C-type lectin" evidence="8">
    <location>
        <begin position="197"/>
        <end position="253"/>
    </location>
</feature>
<dbReference type="InterPro" id="IPR001304">
    <property type="entry name" value="C-type_lectin-like"/>
</dbReference>
<evidence type="ECO:0000256" key="7">
    <source>
        <dbReference type="SAM" id="MobiDB-lite"/>
    </source>
</evidence>